<dbReference type="InterPro" id="IPR051222">
    <property type="entry name" value="PPR/CCM1_RNA-binding"/>
</dbReference>
<dbReference type="InterPro" id="IPR002885">
    <property type="entry name" value="PPR_rpt"/>
</dbReference>
<reference evidence="4 5" key="1">
    <citation type="journal article" date="2019" name="Nat. Ecol. Evol.">
        <title>Megaphylogeny resolves global patterns of mushroom evolution.</title>
        <authorList>
            <person name="Varga T."/>
            <person name="Krizsan K."/>
            <person name="Foldi C."/>
            <person name="Dima B."/>
            <person name="Sanchez-Garcia M."/>
            <person name="Sanchez-Ramirez S."/>
            <person name="Szollosi G.J."/>
            <person name="Szarkandi J.G."/>
            <person name="Papp V."/>
            <person name="Albert L."/>
            <person name="Andreopoulos W."/>
            <person name="Angelini C."/>
            <person name="Antonin V."/>
            <person name="Barry K.W."/>
            <person name="Bougher N.L."/>
            <person name="Buchanan P."/>
            <person name="Buyck B."/>
            <person name="Bense V."/>
            <person name="Catcheside P."/>
            <person name="Chovatia M."/>
            <person name="Cooper J."/>
            <person name="Damon W."/>
            <person name="Desjardin D."/>
            <person name="Finy P."/>
            <person name="Geml J."/>
            <person name="Haridas S."/>
            <person name="Hughes K."/>
            <person name="Justo A."/>
            <person name="Karasinski D."/>
            <person name="Kautmanova I."/>
            <person name="Kiss B."/>
            <person name="Kocsube S."/>
            <person name="Kotiranta H."/>
            <person name="LaButti K.M."/>
            <person name="Lechner B.E."/>
            <person name="Liimatainen K."/>
            <person name="Lipzen A."/>
            <person name="Lukacs Z."/>
            <person name="Mihaltcheva S."/>
            <person name="Morgado L.N."/>
            <person name="Niskanen T."/>
            <person name="Noordeloos M.E."/>
            <person name="Ohm R.A."/>
            <person name="Ortiz-Santana B."/>
            <person name="Ovrebo C."/>
            <person name="Racz N."/>
            <person name="Riley R."/>
            <person name="Savchenko A."/>
            <person name="Shiryaev A."/>
            <person name="Soop K."/>
            <person name="Spirin V."/>
            <person name="Szebenyi C."/>
            <person name="Tomsovsky M."/>
            <person name="Tulloss R.E."/>
            <person name="Uehling J."/>
            <person name="Grigoriev I.V."/>
            <person name="Vagvolgyi C."/>
            <person name="Papp T."/>
            <person name="Martin F.M."/>
            <person name="Miettinen O."/>
            <person name="Hibbett D.S."/>
            <person name="Nagy L.G."/>
        </authorList>
    </citation>
    <scope>NUCLEOTIDE SEQUENCE [LARGE SCALE GENOMIC DNA]</scope>
    <source>
        <strain evidence="4 5">OMC1185</strain>
    </source>
</reference>
<name>A0A5C3MNI5_9AGAM</name>
<dbReference type="STRING" id="5364.A0A5C3MNI5"/>
<feature type="chain" id="PRO_5022755312" description="Pentacotripeptide-repeat region of PRORP domain-containing protein" evidence="3">
    <location>
        <begin position="18"/>
        <end position="731"/>
    </location>
</feature>
<evidence type="ECO:0000313" key="4">
    <source>
        <dbReference type="EMBL" id="TFK46844.1"/>
    </source>
</evidence>
<evidence type="ECO:0000256" key="2">
    <source>
        <dbReference type="SAM" id="MobiDB-lite"/>
    </source>
</evidence>
<evidence type="ECO:0000313" key="5">
    <source>
        <dbReference type="Proteomes" id="UP000305948"/>
    </source>
</evidence>
<feature type="signal peptide" evidence="3">
    <location>
        <begin position="1"/>
        <end position="17"/>
    </location>
</feature>
<keyword evidence="5" id="KW-1185">Reference proteome</keyword>
<dbReference type="EMBL" id="ML213527">
    <property type="protein sequence ID" value="TFK46844.1"/>
    <property type="molecule type" value="Genomic_DNA"/>
</dbReference>
<protein>
    <recommendedName>
        <fullName evidence="6">Pentacotripeptide-repeat region of PRORP domain-containing protein</fullName>
    </recommendedName>
</protein>
<dbReference type="Gene3D" id="1.25.40.10">
    <property type="entry name" value="Tetratricopeptide repeat domain"/>
    <property type="match status" value="1"/>
</dbReference>
<gene>
    <name evidence="4" type="ORF">OE88DRAFT_868832</name>
</gene>
<keyword evidence="3" id="KW-0732">Signal</keyword>
<evidence type="ECO:0000256" key="3">
    <source>
        <dbReference type="SAM" id="SignalP"/>
    </source>
</evidence>
<sequence length="731" mass="82180">MLAWSLTATSAVLSAAARTSVRLRLLDWSSHAWSRNQNAWRTVSSWSTENQFKKMVEELPYPSNAPDTSIFEEDSAEYAVHEAHISQPLLSAAEREVSHAQQGACYPLYRSVKEGRYVDAEGIRTDLLNLGVHIQQDPVYALPALYALQTAGATDRIRLFAAWLSLVPAYSDPSPITTETQGHLQAISEFLLSELDNTDTEQSPDLRIGMAFAMICISKGYTEDLPFGCIRRIMQLASPEHATRFLQELITVHEHEAGANMADRSLLARLYGIAIRSQQWNGRHNLAVQFLKDAAARDITIDQRTITRLYKHLQARSLPMPTVLHEAYASIPAGDEGVLGLSFDEEDLREDVNVVTWLRNLRRTMNSRYPPSAKAIANFLLAYRSLKRTRAVELLYKRAMRRTITIRTWAMAEMVYHLHWRKPVYALAIYSSYFHLTAVPKLLVEETLERYASARGFKVEGIRKLDPTPTDTVYAWKALLDHHYSLNGAEVLYAHLMRKIADARMEISSGSDSSAVNEAGNDITWVRESSDAESSPAPREPQGSAMGKTAREDPDVLARLPDHSIPAVPNPRAMLSPYYFVPFIQALGKHSTPRRAARIFVDMASLGIEPDLYNYTALVGVYAAAGRTNRCLMILEQLDNMVVSAAVNEQTPPHMLRPNLATYTTVLRGLVDSRRLPGALQVKDRLVERFRYVYGTDWRTDQALDLLHALEQLDRTRGGVDGRIPPELLNP</sequence>
<keyword evidence="1" id="KW-0677">Repeat</keyword>
<dbReference type="AlphaFoldDB" id="A0A5C3MNI5"/>
<dbReference type="OrthoDB" id="185373at2759"/>
<evidence type="ECO:0008006" key="6">
    <source>
        <dbReference type="Google" id="ProtNLM"/>
    </source>
</evidence>
<accession>A0A5C3MNI5</accession>
<dbReference type="PANTHER" id="PTHR47942">
    <property type="entry name" value="TETRATRICOPEPTIDE REPEAT (TPR)-LIKE SUPERFAMILY PROTEIN-RELATED"/>
    <property type="match status" value="1"/>
</dbReference>
<proteinExistence type="predicted"/>
<dbReference type="Pfam" id="PF13812">
    <property type="entry name" value="PPR_3"/>
    <property type="match status" value="1"/>
</dbReference>
<evidence type="ECO:0000256" key="1">
    <source>
        <dbReference type="ARBA" id="ARBA00022737"/>
    </source>
</evidence>
<organism evidence="4 5">
    <name type="scientific">Heliocybe sulcata</name>
    <dbReference type="NCBI Taxonomy" id="5364"/>
    <lineage>
        <taxon>Eukaryota</taxon>
        <taxon>Fungi</taxon>
        <taxon>Dikarya</taxon>
        <taxon>Basidiomycota</taxon>
        <taxon>Agaricomycotina</taxon>
        <taxon>Agaricomycetes</taxon>
        <taxon>Gloeophyllales</taxon>
        <taxon>Gloeophyllaceae</taxon>
        <taxon>Heliocybe</taxon>
    </lineage>
</organism>
<dbReference type="Proteomes" id="UP000305948">
    <property type="component" value="Unassembled WGS sequence"/>
</dbReference>
<feature type="region of interest" description="Disordered" evidence="2">
    <location>
        <begin position="527"/>
        <end position="550"/>
    </location>
</feature>
<dbReference type="InterPro" id="IPR011990">
    <property type="entry name" value="TPR-like_helical_dom_sf"/>
</dbReference>